<evidence type="ECO:0000256" key="1">
    <source>
        <dbReference type="ARBA" id="ARBA00004123"/>
    </source>
</evidence>
<evidence type="ECO:0000256" key="7">
    <source>
        <dbReference type="ARBA" id="ARBA00023125"/>
    </source>
</evidence>
<feature type="region of interest" description="Disordered" evidence="10">
    <location>
        <begin position="1803"/>
        <end position="1898"/>
    </location>
</feature>
<keyword evidence="9" id="KW-0175">Coiled coil</keyword>
<dbReference type="InterPro" id="IPR000330">
    <property type="entry name" value="SNF2_N"/>
</dbReference>
<dbReference type="SUPFAM" id="SSF52540">
    <property type="entry name" value="P-loop containing nucleoside triphosphate hydrolases"/>
    <property type="match status" value="2"/>
</dbReference>
<dbReference type="InterPro" id="IPR038718">
    <property type="entry name" value="SNF2-like_sf"/>
</dbReference>
<feature type="compositionally biased region" description="Polar residues" evidence="10">
    <location>
        <begin position="239"/>
        <end position="252"/>
    </location>
</feature>
<evidence type="ECO:0000256" key="4">
    <source>
        <dbReference type="ARBA" id="ARBA00022801"/>
    </source>
</evidence>
<sequence length="1898" mass="213185">MAGQEDDPYEWDVEQVVHELCTEEKRPWHPKLITKRPDPAALSKALVENDIDGETLLTYQDVMPSLDGLFRDLGLIKTTHKMTFAKAVNYLKSKSRGYREFKADLVRPDVETPTNSQEVRVDGDHELAVPAQITASESQKKPPSVQDVEIQANQDHSSPATTLLQSQALPTNEPDTEVLNQINHLRTAQIDGTDQETSEPPQKKRRMAPSLVSNDVLGVGNAPIRTAADNLAERLYGSKNAQPPDSPTTNSFGDKEHDASTTERVTKAYFGRKGLITDGRIPKSSLVRNARDEVGGGGDDTFNLVTKGSFPNGRRRQVGRAIRRLFRANSQSLAMMQTGQSPYVEPEEEDKILPLFGDSDGEDGYDTETREAMENEEEELRREMELKSRYLTPDDVSRVLQEVIQQIEDSWDDRKLPKKQRKANEIWNKARRRGLVRQIAAATSTLGKLTTRIEKLCQEIRKDQWPDEEQLRGQARCLECSVEDRKAERWLLDVLRGHEPPRLETMPKPRLIIKKRDILSDEDGELITSDDDDDELIVHDKMDFAYSPALVASRHASPMKLDSFGELPALGSHGSEVPKHESPAENLVDIQSDTNIIDLTACDSEPLFEKNTGEETGSRVICLDTPEKPRPNPTLMPPSLPDSDIEEQPSLTREELETPYNQPERIGAILPKMWKAALDNSRFLICIIWRLDAQRREAFFRTITSMAPADIWTDFVMMALEDTGNEEQESTREMGTVIARLFRTYVFGKMVSPSSVAKPMRERKARTIRSKVERFEGFCDFVKEHVVPHFPEAIQITGSDSGTPRRNRRRSLDSLIGYSDDEILNSPSKKRKRVVIIDQAAKDIRESDRQRKEEQEKRRAELRKKLAASDTISSDKSRLIINETKEDNQGLIYVNEDIGKRIKNHQIDGVRFMWNQIVYHSKVRQGCLLAHTMGLGKTMQVITLLVAIAESAQSQDASIRSQIPEDLRQSKTLVLCPSVLVDNWMDELLMWAPDGLLGRLFKLEAITRAPERGPMIRTWDEEGGVLIVGYDMFKRLIDPPTNEFPPPADAKSVKDILTQSPNLVIADEAHKLKNPESKLSMAAAQFRTQSRIALTGSPLANSVLEFFYMIDWVAPGYLGPLSEFKACYAEPIQAGLYEDSSRSAYRKAKKALAVLEATVAPKTNRATIQSILQDGLPPKKEFVLTVPLTSLQAKLYDSFLESLRKEELGLGGKILGAVSNFCLIANHPKAFETRLREECKLLQKRDKANLTLTSQIISEGLKITKLQKDMSSHVLSWKVQLLVAILDQSEKVGDKVLVFTQSIPTMDYLDSLFRQQRRKIARLDGNTPISIRQQNIKDFNNGDSHLYLISTAAGGTGLNIYGANRVVIFDFKYNPIHEQQAIGRAYRIGQQKQVYVYTFISGGTYEQAMHNKAVFKTQLASRVVDNENPKRWSKKENEYLKNREEPPQQDLSRFAGLDTVLDSLLMHPDLSQGIRSIIMTDTFKEEDTNEILTQEDLKDVKEQVYLNSIRNTDPAKFRQLELERLGRLHAAPSVVGIAAVPQPPYRPLVMPVSGVETPIPLPVLPSTAVSNPPYIPGQSASAAVKIVTAAQTPLTTVTPPPLEAAGLPNQADENTGTKQQASSQAGLNVASSVENADKKATETRSVPPMPMAGANTFFRNQQEPVTPPPAEKFLPSSTRKEAKTKSSIINWPDQFEQKVLESVDKVTDPELLDAIGANKNDLAKRIASSTWHIRSEMNEGFLSDNSHMKRLCSLMENPRFAAAVLTGHLPPAQIAHASTEAGLNNIVDELIKLDDKTFQEKFGLRRDSTKQPNHLQDVTSRPSPFPAPNRRHPFRDEDEDEGDDDDDDDDMDLLRKVAAQRRHRTPRLPTWASKAVEESKSEEQRRTREPSSSAGKKS</sequence>
<evidence type="ECO:0000313" key="14">
    <source>
        <dbReference type="Proteomes" id="UP000305883"/>
    </source>
</evidence>
<protein>
    <submittedName>
        <fullName evidence="13">Protein CHROMATIN REMODELING 20</fullName>
    </submittedName>
</protein>
<evidence type="ECO:0000256" key="2">
    <source>
        <dbReference type="ARBA" id="ARBA00007025"/>
    </source>
</evidence>
<dbReference type="PROSITE" id="PS51194">
    <property type="entry name" value="HELICASE_CTER"/>
    <property type="match status" value="1"/>
</dbReference>
<evidence type="ECO:0000313" key="13">
    <source>
        <dbReference type="EMBL" id="TID01532.1"/>
    </source>
</evidence>
<accession>A0A4T0W8I4</accession>
<keyword evidence="4" id="KW-0378">Hydrolase</keyword>
<dbReference type="InterPro" id="IPR049730">
    <property type="entry name" value="SNF2/RAD54-like_C"/>
</dbReference>
<dbReference type="Pfam" id="PF00271">
    <property type="entry name" value="Helicase_C"/>
    <property type="match status" value="1"/>
</dbReference>
<dbReference type="CDD" id="cd18007">
    <property type="entry name" value="DEXHc_ATRX-like"/>
    <property type="match status" value="1"/>
</dbReference>
<evidence type="ECO:0000256" key="10">
    <source>
        <dbReference type="SAM" id="MobiDB-lite"/>
    </source>
</evidence>
<comment type="caution">
    <text evidence="13">The sequence shown here is derived from an EMBL/GenBank/DDBJ whole genome shotgun (WGS) entry which is preliminary data.</text>
</comment>
<feature type="region of interest" description="Disordered" evidence="10">
    <location>
        <begin position="185"/>
        <end position="217"/>
    </location>
</feature>
<feature type="compositionally biased region" description="Pro residues" evidence="10">
    <location>
        <begin position="631"/>
        <end position="640"/>
    </location>
</feature>
<dbReference type="CDD" id="cd18793">
    <property type="entry name" value="SF2_C_SNF"/>
    <property type="match status" value="1"/>
</dbReference>
<dbReference type="GO" id="GO:0004386">
    <property type="term" value="F:helicase activity"/>
    <property type="evidence" value="ECO:0007669"/>
    <property type="project" value="UniProtKB-KW"/>
</dbReference>
<feature type="compositionally biased region" description="Basic and acidic residues" evidence="10">
    <location>
        <begin position="1875"/>
        <end position="1889"/>
    </location>
</feature>
<dbReference type="Gene3D" id="3.40.50.10810">
    <property type="entry name" value="Tandem AAA-ATPase domain"/>
    <property type="match status" value="1"/>
</dbReference>
<evidence type="ECO:0000256" key="9">
    <source>
        <dbReference type="SAM" id="Coils"/>
    </source>
</evidence>
<dbReference type="InterPro" id="IPR056026">
    <property type="entry name" value="DUF7607"/>
</dbReference>
<dbReference type="Gene3D" id="3.40.50.300">
    <property type="entry name" value="P-loop containing nucleotide triphosphate hydrolases"/>
    <property type="match status" value="1"/>
</dbReference>
<feature type="domain" description="Helicase ATP-binding" evidence="11">
    <location>
        <begin position="918"/>
        <end position="1116"/>
    </location>
</feature>
<reference evidence="13 14" key="1">
    <citation type="journal article" date="2019" name="Genome Biol. Evol.">
        <title>Genomic Plasticity Mediated by Transposable Elements in the Plant Pathogenic Fungus Colletotrichum higginsianum.</title>
        <authorList>
            <person name="Tsushima A."/>
            <person name="Gan P."/>
            <person name="Kumakura N."/>
            <person name="Narusaka M."/>
            <person name="Takano Y."/>
            <person name="Narusaka Y."/>
            <person name="Shirasu K."/>
        </authorList>
    </citation>
    <scope>NUCLEOTIDE SEQUENCE [LARGE SCALE GENOMIC DNA]</scope>
    <source>
        <strain evidence="13 14">MAFF305635-RFP</strain>
    </source>
</reference>
<keyword evidence="8" id="KW-0539">Nucleus</keyword>
<dbReference type="EMBL" id="MWPZ01000003">
    <property type="protein sequence ID" value="TID01532.1"/>
    <property type="molecule type" value="Genomic_DNA"/>
</dbReference>
<feature type="region of interest" description="Disordered" evidence="10">
    <location>
        <begin position="1595"/>
        <end position="1685"/>
    </location>
</feature>
<feature type="compositionally biased region" description="Basic and acidic residues" evidence="10">
    <location>
        <begin position="253"/>
        <end position="262"/>
    </location>
</feature>
<name>A0A4T0W8I4_9PEZI</name>
<evidence type="ECO:0000256" key="8">
    <source>
        <dbReference type="ARBA" id="ARBA00023242"/>
    </source>
</evidence>
<keyword evidence="7" id="KW-0238">DNA-binding</keyword>
<feature type="compositionally biased region" description="Polar residues" evidence="10">
    <location>
        <begin position="151"/>
        <end position="160"/>
    </location>
</feature>
<evidence type="ECO:0000256" key="6">
    <source>
        <dbReference type="ARBA" id="ARBA00022840"/>
    </source>
</evidence>
<evidence type="ECO:0000259" key="11">
    <source>
        <dbReference type="PROSITE" id="PS51192"/>
    </source>
</evidence>
<dbReference type="GO" id="GO:0016887">
    <property type="term" value="F:ATP hydrolysis activity"/>
    <property type="evidence" value="ECO:0007669"/>
    <property type="project" value="InterPro"/>
</dbReference>
<comment type="similarity">
    <text evidence="2">Belongs to the SNF2/RAD54 helicase family.</text>
</comment>
<feature type="region of interest" description="Disordered" evidence="10">
    <location>
        <begin position="134"/>
        <end position="160"/>
    </location>
</feature>
<dbReference type="PANTHER" id="PTHR45797:SF1">
    <property type="entry name" value="HELICASE ARIP4"/>
    <property type="match status" value="1"/>
</dbReference>
<dbReference type="GO" id="GO:0005524">
    <property type="term" value="F:ATP binding"/>
    <property type="evidence" value="ECO:0007669"/>
    <property type="project" value="UniProtKB-KW"/>
</dbReference>
<feature type="coiled-coil region" evidence="9">
    <location>
        <begin position="837"/>
        <end position="872"/>
    </location>
</feature>
<evidence type="ECO:0000259" key="12">
    <source>
        <dbReference type="PROSITE" id="PS51194"/>
    </source>
</evidence>
<dbReference type="SMART" id="SM00487">
    <property type="entry name" value="DEXDc"/>
    <property type="match status" value="1"/>
</dbReference>
<feature type="compositionally biased region" description="Polar residues" evidence="10">
    <location>
        <begin position="1810"/>
        <end position="1822"/>
    </location>
</feature>
<feature type="compositionally biased region" description="Acidic residues" evidence="10">
    <location>
        <begin position="1836"/>
        <end position="1851"/>
    </location>
</feature>
<dbReference type="Pfam" id="PF24580">
    <property type="entry name" value="DUF7607"/>
    <property type="match status" value="1"/>
</dbReference>
<feature type="region of interest" description="Disordered" evidence="10">
    <location>
        <begin position="237"/>
        <end position="262"/>
    </location>
</feature>
<keyword evidence="5" id="KW-0347">Helicase</keyword>
<dbReference type="GO" id="GO:0003677">
    <property type="term" value="F:DNA binding"/>
    <property type="evidence" value="ECO:0007669"/>
    <property type="project" value="UniProtKB-KW"/>
</dbReference>
<evidence type="ECO:0000256" key="5">
    <source>
        <dbReference type="ARBA" id="ARBA00022806"/>
    </source>
</evidence>
<dbReference type="InterPro" id="IPR027417">
    <property type="entry name" value="P-loop_NTPase"/>
</dbReference>
<feature type="region of interest" description="Disordered" evidence="10">
    <location>
        <begin position="608"/>
        <end position="659"/>
    </location>
</feature>
<dbReference type="Proteomes" id="UP000305883">
    <property type="component" value="Unassembled WGS sequence"/>
</dbReference>
<comment type="subcellular location">
    <subcellularLocation>
        <location evidence="1">Nucleus</location>
    </subcellularLocation>
</comment>
<dbReference type="InterPro" id="IPR044574">
    <property type="entry name" value="ARIP4-like"/>
</dbReference>
<dbReference type="OrthoDB" id="2020972at2759"/>
<dbReference type="InterPro" id="IPR014001">
    <property type="entry name" value="Helicase_ATP-bd"/>
</dbReference>
<feature type="domain" description="Helicase C-terminal" evidence="12">
    <location>
        <begin position="1277"/>
        <end position="1430"/>
    </location>
</feature>
<keyword evidence="3" id="KW-0547">Nucleotide-binding</keyword>
<gene>
    <name evidence="13" type="ORF">CH35J_004117</name>
</gene>
<feature type="compositionally biased region" description="Polar residues" evidence="10">
    <location>
        <begin position="1611"/>
        <end position="1634"/>
    </location>
</feature>
<dbReference type="PANTHER" id="PTHR45797">
    <property type="entry name" value="RAD54-LIKE"/>
    <property type="match status" value="1"/>
</dbReference>
<proteinExistence type="inferred from homology"/>
<dbReference type="InterPro" id="IPR001650">
    <property type="entry name" value="Helicase_C-like"/>
</dbReference>
<evidence type="ECO:0000256" key="3">
    <source>
        <dbReference type="ARBA" id="ARBA00022741"/>
    </source>
</evidence>
<dbReference type="SMART" id="SM00490">
    <property type="entry name" value="HELICc"/>
    <property type="match status" value="1"/>
</dbReference>
<keyword evidence="6" id="KW-0067">ATP-binding</keyword>
<feature type="compositionally biased region" description="Basic and acidic residues" evidence="10">
    <location>
        <begin position="608"/>
        <end position="617"/>
    </location>
</feature>
<dbReference type="Pfam" id="PF00176">
    <property type="entry name" value="SNF2-rel_dom"/>
    <property type="match status" value="1"/>
</dbReference>
<dbReference type="PROSITE" id="PS51192">
    <property type="entry name" value="HELICASE_ATP_BIND_1"/>
    <property type="match status" value="1"/>
</dbReference>
<dbReference type="GO" id="GO:0005634">
    <property type="term" value="C:nucleus"/>
    <property type="evidence" value="ECO:0007669"/>
    <property type="project" value="UniProtKB-SubCell"/>
</dbReference>
<organism evidence="13 14">
    <name type="scientific">Colletotrichum higginsianum</name>
    <dbReference type="NCBI Taxonomy" id="80884"/>
    <lineage>
        <taxon>Eukaryota</taxon>
        <taxon>Fungi</taxon>
        <taxon>Dikarya</taxon>
        <taxon>Ascomycota</taxon>
        <taxon>Pezizomycotina</taxon>
        <taxon>Sordariomycetes</taxon>
        <taxon>Hypocreomycetidae</taxon>
        <taxon>Glomerellales</taxon>
        <taxon>Glomerellaceae</taxon>
        <taxon>Colletotrichum</taxon>
        <taxon>Colletotrichum destructivum species complex</taxon>
    </lineage>
</organism>